<comment type="caution">
    <text evidence="1">The sequence shown here is derived from an EMBL/GenBank/DDBJ whole genome shotgun (WGS) entry which is preliminary data.</text>
</comment>
<protein>
    <submittedName>
        <fullName evidence="1">Uncharacterized protein</fullName>
    </submittedName>
</protein>
<keyword evidence="2" id="KW-1185">Reference proteome</keyword>
<dbReference type="EMBL" id="CAKP01000113">
    <property type="protein sequence ID" value="CCJ34285.1"/>
    <property type="molecule type" value="Genomic_DNA"/>
</dbReference>
<dbReference type="Proteomes" id="UP000007652">
    <property type="component" value="Unassembled WGS sequence"/>
</dbReference>
<reference evidence="1 2" key="1">
    <citation type="journal article" date="2011" name="J. Bacteriol.">
        <title>Draft genome sequence of Caloramator australicus strain RC3T, a thermoanaerobe from the Great Artesian Basin of Australia.</title>
        <authorList>
            <person name="Ogg C.D."/>
            <person name="Patel B.K.C."/>
        </authorList>
    </citation>
    <scope>NUCLEOTIDE SEQUENCE [LARGE SCALE GENOMIC DNA]</scope>
    <source>
        <strain evidence="1 2">RC3</strain>
    </source>
</reference>
<dbReference type="AlphaFoldDB" id="I7K9I2"/>
<gene>
    <name evidence="1" type="ORF">CAAU_2201</name>
</gene>
<organism evidence="1 2">
    <name type="scientific">Caloramator australicus RC3</name>
    <dbReference type="NCBI Taxonomy" id="857293"/>
    <lineage>
        <taxon>Bacteria</taxon>
        <taxon>Bacillati</taxon>
        <taxon>Bacillota</taxon>
        <taxon>Clostridia</taxon>
        <taxon>Eubacteriales</taxon>
        <taxon>Clostridiaceae</taxon>
        <taxon>Caloramator</taxon>
    </lineage>
</organism>
<evidence type="ECO:0000313" key="1">
    <source>
        <dbReference type="EMBL" id="CCJ34285.1"/>
    </source>
</evidence>
<sequence>MENIYDEFVSNLNTYFKGYDIKSIASHGDFYNKHIGVPNHYLFEKYSYEDLGITVETYKKELLESLDAYVSDARLKPFWRDGYSVVDAIKENKKKILFLSHPANWNGFTFENFKENIKRLYESFYMI</sequence>
<name>I7K9I2_9CLOT</name>
<dbReference type="RefSeq" id="WP_008909541.1">
    <property type="nucleotide sequence ID" value="NZ_CAKP01000113.1"/>
</dbReference>
<accession>I7K9I2</accession>
<dbReference type="OrthoDB" id="9788208at2"/>
<evidence type="ECO:0000313" key="2">
    <source>
        <dbReference type="Proteomes" id="UP000007652"/>
    </source>
</evidence>
<proteinExistence type="predicted"/>
<dbReference type="STRING" id="857293.CAAU_2201"/>